<dbReference type="InterPro" id="IPR036390">
    <property type="entry name" value="WH_DNA-bd_sf"/>
</dbReference>
<sequence>METPRGQDNHISGPTPAGRLRTYKDVKQFILGCISTGKWPPHHRVPSENQLVVSYGVSKTTAERALYELASEGVLRRIPGIGSFVAKPKCFPAVLDMLDIAEDIRQRGKIHTANVITLSENPASFEIGNELGVEVGSTVFHSVILHHKDNVPVQLEDRFVLPSAVPAYLAQDFTKRTPTSYLLEAAQGARNEYSIRAVSPEGWEQTLLAILPTKPCLSIHVRLNSNRNVVSVARLVSPAGRYRLEAIR</sequence>
<dbReference type="SMART" id="SM00866">
    <property type="entry name" value="UTRA"/>
    <property type="match status" value="1"/>
</dbReference>
<dbReference type="EMBL" id="JACIGO010000008">
    <property type="protein sequence ID" value="MBB4293167.1"/>
    <property type="molecule type" value="Genomic_DNA"/>
</dbReference>
<name>A0AAE2MPZ3_RHILE</name>
<feature type="domain" description="HTH gntR-type" evidence="4">
    <location>
        <begin position="20"/>
        <end position="88"/>
    </location>
</feature>
<dbReference type="InterPro" id="IPR000524">
    <property type="entry name" value="Tscrpt_reg_HTH_GntR"/>
</dbReference>
<proteinExistence type="predicted"/>
<dbReference type="Gene3D" id="1.10.10.10">
    <property type="entry name" value="Winged helix-like DNA-binding domain superfamily/Winged helix DNA-binding domain"/>
    <property type="match status" value="1"/>
</dbReference>
<comment type="caution">
    <text evidence="5">The sequence shown here is derived from an EMBL/GenBank/DDBJ whole genome shotgun (WGS) entry which is preliminary data.</text>
</comment>
<dbReference type="InterPro" id="IPR050679">
    <property type="entry name" value="Bact_HTH_transcr_reg"/>
</dbReference>
<gene>
    <name evidence="5" type="ORF">GGE16_005252</name>
</gene>
<dbReference type="SUPFAM" id="SSF64288">
    <property type="entry name" value="Chorismate lyase-like"/>
    <property type="match status" value="1"/>
</dbReference>
<dbReference type="PANTHER" id="PTHR44846">
    <property type="entry name" value="MANNOSYL-D-GLYCERATE TRANSPORT/METABOLISM SYSTEM REPRESSOR MNGR-RELATED"/>
    <property type="match status" value="1"/>
</dbReference>
<dbReference type="GO" id="GO:0003677">
    <property type="term" value="F:DNA binding"/>
    <property type="evidence" value="ECO:0007669"/>
    <property type="project" value="UniProtKB-KW"/>
</dbReference>
<evidence type="ECO:0000313" key="5">
    <source>
        <dbReference type="EMBL" id="MBB4293167.1"/>
    </source>
</evidence>
<dbReference type="GO" id="GO:0003700">
    <property type="term" value="F:DNA-binding transcription factor activity"/>
    <property type="evidence" value="ECO:0007669"/>
    <property type="project" value="InterPro"/>
</dbReference>
<dbReference type="PANTHER" id="PTHR44846:SF16">
    <property type="entry name" value="TRANSCRIPTIONAL REGULATOR PHNF-RELATED"/>
    <property type="match status" value="1"/>
</dbReference>
<accession>A0AAE2MPZ3</accession>
<protein>
    <submittedName>
        <fullName evidence="5">GntR family histidine utilization transcriptional repressor</fullName>
    </submittedName>
</protein>
<dbReference type="Pfam" id="PF00392">
    <property type="entry name" value="GntR"/>
    <property type="match status" value="1"/>
</dbReference>
<keyword evidence="1" id="KW-0805">Transcription regulation</keyword>
<reference evidence="5 6" key="1">
    <citation type="submission" date="2020-08" db="EMBL/GenBank/DDBJ databases">
        <title>Genomic Encyclopedia of Type Strains, Phase IV (KMG-V): Genome sequencing to study the core and pangenomes of soil and plant-associated prokaryotes.</title>
        <authorList>
            <person name="Whitman W."/>
        </authorList>
    </citation>
    <scope>NUCLEOTIDE SEQUENCE [LARGE SCALE GENOMIC DNA]</scope>
    <source>
        <strain evidence="5 6">SEMIA 415</strain>
    </source>
</reference>
<dbReference type="PRINTS" id="PR00035">
    <property type="entry name" value="HTHGNTR"/>
</dbReference>
<evidence type="ECO:0000256" key="2">
    <source>
        <dbReference type="ARBA" id="ARBA00023125"/>
    </source>
</evidence>
<evidence type="ECO:0000259" key="4">
    <source>
        <dbReference type="PROSITE" id="PS50949"/>
    </source>
</evidence>
<organism evidence="5 6">
    <name type="scientific">Rhizobium leguminosarum</name>
    <dbReference type="NCBI Taxonomy" id="384"/>
    <lineage>
        <taxon>Bacteria</taxon>
        <taxon>Pseudomonadati</taxon>
        <taxon>Pseudomonadota</taxon>
        <taxon>Alphaproteobacteria</taxon>
        <taxon>Hyphomicrobiales</taxon>
        <taxon>Rhizobiaceae</taxon>
        <taxon>Rhizobium/Agrobacterium group</taxon>
        <taxon>Rhizobium</taxon>
    </lineage>
</organism>
<evidence type="ECO:0000313" key="6">
    <source>
        <dbReference type="Proteomes" id="UP000538507"/>
    </source>
</evidence>
<dbReference type="Proteomes" id="UP000538507">
    <property type="component" value="Unassembled WGS sequence"/>
</dbReference>
<dbReference type="SUPFAM" id="SSF46785">
    <property type="entry name" value="Winged helix' DNA-binding domain"/>
    <property type="match status" value="1"/>
</dbReference>
<dbReference type="Gene3D" id="3.40.1410.10">
    <property type="entry name" value="Chorismate lyase-like"/>
    <property type="match status" value="1"/>
</dbReference>
<dbReference type="InterPro" id="IPR011663">
    <property type="entry name" value="UTRA"/>
</dbReference>
<dbReference type="CDD" id="cd07377">
    <property type="entry name" value="WHTH_GntR"/>
    <property type="match status" value="1"/>
</dbReference>
<dbReference type="PROSITE" id="PS50949">
    <property type="entry name" value="HTH_GNTR"/>
    <property type="match status" value="1"/>
</dbReference>
<dbReference type="AlphaFoldDB" id="A0AAE2MPZ3"/>
<dbReference type="SMART" id="SM00345">
    <property type="entry name" value="HTH_GNTR"/>
    <property type="match status" value="1"/>
</dbReference>
<evidence type="ECO:0000256" key="3">
    <source>
        <dbReference type="ARBA" id="ARBA00023163"/>
    </source>
</evidence>
<dbReference type="InterPro" id="IPR036388">
    <property type="entry name" value="WH-like_DNA-bd_sf"/>
</dbReference>
<dbReference type="Pfam" id="PF07702">
    <property type="entry name" value="UTRA"/>
    <property type="match status" value="1"/>
</dbReference>
<keyword evidence="3" id="KW-0804">Transcription</keyword>
<keyword evidence="2" id="KW-0238">DNA-binding</keyword>
<dbReference type="InterPro" id="IPR028978">
    <property type="entry name" value="Chorismate_lyase_/UTRA_dom_sf"/>
</dbReference>
<evidence type="ECO:0000256" key="1">
    <source>
        <dbReference type="ARBA" id="ARBA00023015"/>
    </source>
</evidence>